<name>A0A1Y2BSX9_9FUNG</name>
<reference evidence="1 2" key="1">
    <citation type="submission" date="2016-08" db="EMBL/GenBank/DDBJ databases">
        <title>A Parts List for Fungal Cellulosomes Revealed by Comparative Genomics.</title>
        <authorList>
            <consortium name="DOE Joint Genome Institute"/>
            <person name="Haitjema C.H."/>
            <person name="Gilmore S.P."/>
            <person name="Henske J.K."/>
            <person name="Solomon K.V."/>
            <person name="De Groot R."/>
            <person name="Kuo A."/>
            <person name="Mondo S.J."/>
            <person name="Salamov A.A."/>
            <person name="Labutti K."/>
            <person name="Zhao Z."/>
            <person name="Chiniquy J."/>
            <person name="Barry K."/>
            <person name="Brewer H.M."/>
            <person name="Purvine S.O."/>
            <person name="Wright A.T."/>
            <person name="Boxma B."/>
            <person name="Van Alen T."/>
            <person name="Hackstein J.H."/>
            <person name="Baker S.E."/>
            <person name="Grigoriev I.V."/>
            <person name="O'Malley M.A."/>
        </authorList>
    </citation>
    <scope>NUCLEOTIDE SEQUENCE [LARGE SCALE GENOMIC DNA]</scope>
    <source>
        <strain evidence="1 2">G1</strain>
    </source>
</reference>
<comment type="caution">
    <text evidence="1">The sequence shown here is derived from an EMBL/GenBank/DDBJ whole genome shotgun (WGS) entry which is preliminary data.</text>
</comment>
<proteinExistence type="predicted"/>
<dbReference type="AlphaFoldDB" id="A0A1Y2BSX9"/>
<accession>A0A1Y2BSX9</accession>
<keyword evidence="2" id="KW-1185">Reference proteome</keyword>
<evidence type="ECO:0000313" key="1">
    <source>
        <dbReference type="EMBL" id="ORY37853.1"/>
    </source>
</evidence>
<dbReference type="Proteomes" id="UP000193920">
    <property type="component" value="Unassembled WGS sequence"/>
</dbReference>
<evidence type="ECO:0000313" key="2">
    <source>
        <dbReference type="Proteomes" id="UP000193920"/>
    </source>
</evidence>
<dbReference type="EMBL" id="MCOG01000140">
    <property type="protein sequence ID" value="ORY37853.1"/>
    <property type="molecule type" value="Genomic_DNA"/>
</dbReference>
<gene>
    <name evidence="1" type="ORF">LY90DRAFT_511082</name>
</gene>
<sequence length="122" mass="13819">MLLLNSVGNVQKEDLSDKLFKLYPSLLSYINGKKQSQSDYYKTMIDIRQNDIICVPYAGKVITLNNFIKTDSDIMKESFSQAFNSIIGLTAIATSDYSISIIKGVRDIYDFTDYIFNICISS</sequence>
<organism evidence="1 2">
    <name type="scientific">Neocallimastix californiae</name>
    <dbReference type="NCBI Taxonomy" id="1754190"/>
    <lineage>
        <taxon>Eukaryota</taxon>
        <taxon>Fungi</taxon>
        <taxon>Fungi incertae sedis</taxon>
        <taxon>Chytridiomycota</taxon>
        <taxon>Chytridiomycota incertae sedis</taxon>
        <taxon>Neocallimastigomycetes</taxon>
        <taxon>Neocallimastigales</taxon>
        <taxon>Neocallimastigaceae</taxon>
        <taxon>Neocallimastix</taxon>
    </lineage>
</organism>
<protein>
    <submittedName>
        <fullName evidence="1">Uncharacterized protein</fullName>
    </submittedName>
</protein>